<accession>A0A8J2IHD0</accession>
<comment type="caution">
    <text evidence="4">The sequence shown here is derived from an EMBL/GenBank/DDBJ whole genome shotgun (WGS) entry which is preliminary data.</text>
</comment>
<evidence type="ECO:0000256" key="3">
    <source>
        <dbReference type="SAM" id="MobiDB-lite"/>
    </source>
</evidence>
<dbReference type="EMBL" id="CAJSTJ010000099">
    <property type="protein sequence ID" value="CAG7556377.1"/>
    <property type="molecule type" value="Genomic_DNA"/>
</dbReference>
<keyword evidence="2" id="KW-0808">Transferase</keyword>
<dbReference type="AlphaFoldDB" id="A0A8J2IHD0"/>
<evidence type="ECO:0000256" key="2">
    <source>
        <dbReference type="ARBA" id="ARBA00022679"/>
    </source>
</evidence>
<evidence type="ECO:0000313" key="5">
    <source>
        <dbReference type="Proteomes" id="UP000693738"/>
    </source>
</evidence>
<reference evidence="4" key="1">
    <citation type="submission" date="2021-05" db="EMBL/GenBank/DDBJ databases">
        <authorList>
            <person name="Khan N."/>
        </authorList>
    </citation>
    <scope>NUCLEOTIDE SEQUENCE</scope>
</reference>
<dbReference type="GO" id="GO:0043386">
    <property type="term" value="P:mycotoxin biosynthetic process"/>
    <property type="evidence" value="ECO:0007669"/>
    <property type="project" value="InterPro"/>
</dbReference>
<sequence>MTSTLPPLVPEKYRWTSTGLKPGHVQRRCVGAEAIVGLESKNRKALYDLYIATSLRNVAPASMSLTLRKLKEMFELALLEARFERPEAACTASWDGVQLYQVVQEIIDISRQLIAVTKQCLPYIPTTPDSSPASSPSSAVDELPEGSSRTSPAIFDEHLNWSRVIFPFLACYSLALDYFELVLNGLYSVPSSSLQSSLDASLIPHVIGLFFTQIQDAFTGSQTTLLDPPHSLENTTFDGTEVGGIGEMPVIGRNHGAFFLDTALDEIRGRGTHLWDRSQKLGMTRSR</sequence>
<organism evidence="4 5">
    <name type="scientific">Fusarium equiseti</name>
    <name type="common">Fusarium scirpi</name>
    <dbReference type="NCBI Taxonomy" id="61235"/>
    <lineage>
        <taxon>Eukaryota</taxon>
        <taxon>Fungi</taxon>
        <taxon>Dikarya</taxon>
        <taxon>Ascomycota</taxon>
        <taxon>Pezizomycotina</taxon>
        <taxon>Sordariomycetes</taxon>
        <taxon>Hypocreomycetidae</taxon>
        <taxon>Hypocreales</taxon>
        <taxon>Nectriaceae</taxon>
        <taxon>Fusarium</taxon>
        <taxon>Fusarium incarnatum-equiseti species complex</taxon>
    </lineage>
</organism>
<evidence type="ECO:0000256" key="1">
    <source>
        <dbReference type="ARBA" id="ARBA00006439"/>
    </source>
</evidence>
<dbReference type="Pfam" id="PF07428">
    <property type="entry name" value="Tri3"/>
    <property type="match status" value="1"/>
</dbReference>
<name>A0A8J2IHD0_FUSEQ</name>
<proteinExistence type="inferred from homology"/>
<dbReference type="InterPro" id="IPR009992">
    <property type="entry name" value="Tri3/Sat12/Sat16/Mac1"/>
</dbReference>
<feature type="compositionally biased region" description="Low complexity" evidence="3">
    <location>
        <begin position="130"/>
        <end position="139"/>
    </location>
</feature>
<dbReference type="GO" id="GO:0016407">
    <property type="term" value="F:acetyltransferase activity"/>
    <property type="evidence" value="ECO:0007669"/>
    <property type="project" value="InterPro"/>
</dbReference>
<comment type="similarity">
    <text evidence="1">Belongs to the trichothecene O-acetyltransferase family.</text>
</comment>
<gene>
    <name evidence="4" type="ORF">FEQUK3_LOCUS2102</name>
</gene>
<feature type="region of interest" description="Disordered" evidence="3">
    <location>
        <begin position="127"/>
        <end position="146"/>
    </location>
</feature>
<dbReference type="Proteomes" id="UP000693738">
    <property type="component" value="Unassembled WGS sequence"/>
</dbReference>
<protein>
    <submittedName>
        <fullName evidence="4">Uncharacterized protein</fullName>
    </submittedName>
</protein>
<evidence type="ECO:0000313" key="4">
    <source>
        <dbReference type="EMBL" id="CAG7556377.1"/>
    </source>
</evidence>